<evidence type="ECO:0000313" key="7">
    <source>
        <dbReference type="EMBL" id="CCC49179.1"/>
    </source>
</evidence>
<dbReference type="InterPro" id="IPR041367">
    <property type="entry name" value="Znf-CCCH_4"/>
</dbReference>
<dbReference type="InterPro" id="IPR032675">
    <property type="entry name" value="LRR_dom_sf"/>
</dbReference>
<reference evidence="7" key="1">
    <citation type="journal article" date="2012" name="Proc. Natl. Acad. Sci. U.S.A.">
        <title>Antigenic diversity is generated by distinct evolutionary mechanisms in African trypanosome species.</title>
        <authorList>
            <person name="Jackson A.P."/>
            <person name="Berry A."/>
            <person name="Aslett M."/>
            <person name="Allison H.C."/>
            <person name="Burton P."/>
            <person name="Vavrova-Anderson J."/>
            <person name="Brown R."/>
            <person name="Browne H."/>
            <person name="Corton N."/>
            <person name="Hauser H."/>
            <person name="Gamble J."/>
            <person name="Gilderthorp R."/>
            <person name="Marcello L."/>
            <person name="McQuillan J."/>
            <person name="Otto T.D."/>
            <person name="Quail M.A."/>
            <person name="Sanders M.J."/>
            <person name="van Tonder A."/>
            <person name="Ginger M.L."/>
            <person name="Field M.C."/>
            <person name="Barry J.D."/>
            <person name="Hertz-Fowler C."/>
            <person name="Berriman M."/>
        </authorList>
    </citation>
    <scope>NUCLEOTIDE SEQUENCE</scope>
    <source>
        <strain evidence="7">Y486</strain>
    </source>
</reference>
<dbReference type="VEuPathDB" id="TriTrypDB:TvY486_0705060"/>
<dbReference type="SUPFAM" id="SSF52047">
    <property type="entry name" value="RNI-like"/>
    <property type="match status" value="1"/>
</dbReference>
<organism evidence="7">
    <name type="scientific">Trypanosoma vivax (strain Y486)</name>
    <dbReference type="NCBI Taxonomy" id="1055687"/>
    <lineage>
        <taxon>Eukaryota</taxon>
        <taxon>Discoba</taxon>
        <taxon>Euglenozoa</taxon>
        <taxon>Kinetoplastea</taxon>
        <taxon>Metakinetoplastina</taxon>
        <taxon>Trypanosomatida</taxon>
        <taxon>Trypanosomatidae</taxon>
        <taxon>Trypanosoma</taxon>
        <taxon>Duttonella</taxon>
    </lineage>
</organism>
<dbReference type="OMA" id="GSRCKYI"/>
<evidence type="ECO:0000256" key="5">
    <source>
        <dbReference type="SAM" id="MobiDB-lite"/>
    </source>
</evidence>
<feature type="domain" description="C3H1-type" evidence="6">
    <location>
        <begin position="268"/>
        <end position="295"/>
    </location>
</feature>
<evidence type="ECO:0000256" key="2">
    <source>
        <dbReference type="ARBA" id="ARBA00022771"/>
    </source>
</evidence>
<gene>
    <name evidence="7" type="ORF">TVY486_0705060</name>
</gene>
<dbReference type="SUPFAM" id="SSF90229">
    <property type="entry name" value="CCCH zinc finger"/>
    <property type="match status" value="1"/>
</dbReference>
<proteinExistence type="predicted"/>
<accession>G0TYX6</accession>
<feature type="zinc finger region" description="C3H1-type" evidence="4">
    <location>
        <begin position="268"/>
        <end position="295"/>
    </location>
</feature>
<keyword evidence="3 4" id="KW-0862">Zinc</keyword>
<keyword evidence="2 4" id="KW-0863">Zinc-finger</keyword>
<dbReference type="InterPro" id="IPR000571">
    <property type="entry name" value="Znf_CCCH"/>
</dbReference>
<name>G0TYX6_TRYVY</name>
<evidence type="ECO:0000256" key="1">
    <source>
        <dbReference type="ARBA" id="ARBA00022723"/>
    </source>
</evidence>
<dbReference type="Gene3D" id="4.10.1000.10">
    <property type="entry name" value="Zinc finger, CCCH-type"/>
    <property type="match status" value="1"/>
</dbReference>
<dbReference type="Gene3D" id="3.80.10.10">
    <property type="entry name" value="Ribonuclease Inhibitor"/>
    <property type="match status" value="1"/>
</dbReference>
<dbReference type="SMART" id="SM00356">
    <property type="entry name" value="ZnF_C3H1"/>
    <property type="match status" value="1"/>
</dbReference>
<dbReference type="GO" id="GO:0008270">
    <property type="term" value="F:zinc ion binding"/>
    <property type="evidence" value="ECO:0007669"/>
    <property type="project" value="UniProtKB-KW"/>
</dbReference>
<dbReference type="InterPro" id="IPR036855">
    <property type="entry name" value="Znf_CCCH_sf"/>
</dbReference>
<dbReference type="EMBL" id="HE573023">
    <property type="protein sequence ID" value="CCC49179.1"/>
    <property type="molecule type" value="Genomic_DNA"/>
</dbReference>
<protein>
    <recommendedName>
        <fullName evidence="6">C3H1-type domain-containing protein</fullName>
    </recommendedName>
</protein>
<sequence>MPEEPIPTFRDNDAILSTGEVHVSSSTKKKRKKKKKKALYDQYLADSGSDSSSQPRNEESSSAYQFQEFEPGMDINILIQQTVQNIVQSVSLESYDGLLRFTDHDLICFGAAIKHNSSILSLQIRYLDVSDTSLVPLCRALESHPSVRALDLSGTRGGNATVRAVHHLVCSNPNILFVRLDDTIVNPHDAEEIRLATMYNALACPDPTNNPFHLGLLRKMSDIEEEKQKYIERLSAQPWFFPDKIRKDKNGPARSKKIGFADKIAQTRIGADVCAQFMNGRCTYGSRCKYIHPDKTVALKNAIAMTQYKLSLELDDEDAKSMRTSLYSRGCDGKVRLQSRLRPVNFSLKKKIGAPLKAQEFHFTELRSYESNGDEAPERFEERAHGTTWGRIAKAVSTIIIVCSSLLVVVH</sequence>
<evidence type="ECO:0000259" key="6">
    <source>
        <dbReference type="PROSITE" id="PS50103"/>
    </source>
</evidence>
<evidence type="ECO:0000256" key="4">
    <source>
        <dbReference type="PROSITE-ProRule" id="PRU00723"/>
    </source>
</evidence>
<feature type="compositionally biased region" description="Basic residues" evidence="5">
    <location>
        <begin position="27"/>
        <end position="37"/>
    </location>
</feature>
<dbReference type="AlphaFoldDB" id="G0TYX6"/>
<keyword evidence="1 4" id="KW-0479">Metal-binding</keyword>
<dbReference type="Pfam" id="PF18044">
    <property type="entry name" value="zf-CCCH_4"/>
    <property type="match status" value="1"/>
</dbReference>
<dbReference type="PROSITE" id="PS50103">
    <property type="entry name" value="ZF_C3H1"/>
    <property type="match status" value="1"/>
</dbReference>
<evidence type="ECO:0000256" key="3">
    <source>
        <dbReference type="ARBA" id="ARBA00022833"/>
    </source>
</evidence>
<feature type="region of interest" description="Disordered" evidence="5">
    <location>
        <begin position="20"/>
        <end position="63"/>
    </location>
</feature>